<evidence type="ECO:0000256" key="1">
    <source>
        <dbReference type="ARBA" id="ARBA00001139"/>
    </source>
</evidence>
<accession>A0A4R7JDH8</accession>
<keyword evidence="7 8" id="KW-0560">Oxidoreductase</keyword>
<keyword evidence="6 8" id="KW-0274">FAD</keyword>
<dbReference type="Proteomes" id="UP000295371">
    <property type="component" value="Unassembled WGS sequence"/>
</dbReference>
<dbReference type="PANTHER" id="PTHR43104">
    <property type="entry name" value="L-2-HYDROXYGLUTARATE DEHYDROGENASE, MITOCHONDRIAL"/>
    <property type="match status" value="1"/>
</dbReference>
<evidence type="ECO:0000256" key="2">
    <source>
        <dbReference type="ARBA" id="ARBA00001974"/>
    </source>
</evidence>
<gene>
    <name evidence="8" type="primary">mqo</name>
    <name evidence="9" type="ORF">CLV29_2221</name>
</gene>
<dbReference type="Gene3D" id="3.30.9.10">
    <property type="entry name" value="D-Amino Acid Oxidase, subunit A, domain 2"/>
    <property type="match status" value="1"/>
</dbReference>
<dbReference type="HAMAP" id="MF_00212">
    <property type="entry name" value="MQO"/>
    <property type="match status" value="1"/>
</dbReference>
<comment type="catalytic activity">
    <reaction evidence="1 8">
        <text>(S)-malate + a quinone = a quinol + oxaloacetate</text>
        <dbReference type="Rhea" id="RHEA:46012"/>
        <dbReference type="ChEBI" id="CHEBI:15589"/>
        <dbReference type="ChEBI" id="CHEBI:16452"/>
        <dbReference type="ChEBI" id="CHEBI:24646"/>
        <dbReference type="ChEBI" id="CHEBI:132124"/>
        <dbReference type="EC" id="1.1.5.4"/>
    </reaction>
</comment>
<dbReference type="NCBIfam" id="NF003603">
    <property type="entry name" value="PRK05257.1-1"/>
    <property type="match status" value="1"/>
</dbReference>
<dbReference type="EC" id="1.1.5.4" evidence="8"/>
<dbReference type="AlphaFoldDB" id="A0A4R7JDH8"/>
<keyword evidence="5 8" id="KW-0285">Flavoprotein</keyword>
<dbReference type="NCBIfam" id="NF003611">
    <property type="entry name" value="PRK05257.3-2"/>
    <property type="match status" value="1"/>
</dbReference>
<dbReference type="UniPathway" id="UPA00223">
    <property type="reaction ID" value="UER01008"/>
</dbReference>
<keyword evidence="10" id="KW-1185">Reference proteome</keyword>
<protein>
    <recommendedName>
        <fullName evidence="8">Probable malate:quinone oxidoreductase</fullName>
        <ecNumber evidence="8">1.1.5.4</ecNumber>
    </recommendedName>
    <alternativeName>
        <fullName evidence="8">MQO</fullName>
    </alternativeName>
    <alternativeName>
        <fullName evidence="8">Malate dehydrogenase [quinone]</fullName>
    </alternativeName>
</protein>
<evidence type="ECO:0000256" key="8">
    <source>
        <dbReference type="HAMAP-Rule" id="MF_00212"/>
    </source>
</evidence>
<comment type="cofactor">
    <cofactor evidence="2 8">
        <name>FAD</name>
        <dbReference type="ChEBI" id="CHEBI:57692"/>
    </cofactor>
</comment>
<evidence type="ECO:0000256" key="5">
    <source>
        <dbReference type="ARBA" id="ARBA00022630"/>
    </source>
</evidence>
<dbReference type="NCBIfam" id="TIGR01320">
    <property type="entry name" value="mal_quin_oxido"/>
    <property type="match status" value="1"/>
</dbReference>
<evidence type="ECO:0000256" key="7">
    <source>
        <dbReference type="ARBA" id="ARBA00023002"/>
    </source>
</evidence>
<reference evidence="9 10" key="1">
    <citation type="submission" date="2019-03" db="EMBL/GenBank/DDBJ databases">
        <title>Genomic Encyclopedia of Archaeal and Bacterial Type Strains, Phase II (KMG-II): from individual species to whole genera.</title>
        <authorList>
            <person name="Goeker M."/>
        </authorList>
    </citation>
    <scope>NUCLEOTIDE SEQUENCE [LARGE SCALE GENOMIC DNA]</scope>
    <source>
        <strain evidence="9 10">DSM 24323</strain>
    </source>
</reference>
<proteinExistence type="inferred from homology"/>
<dbReference type="Gene3D" id="3.50.50.60">
    <property type="entry name" value="FAD/NAD(P)-binding domain"/>
    <property type="match status" value="1"/>
</dbReference>
<dbReference type="RefSeq" id="WP_243831839.1">
    <property type="nucleotide sequence ID" value="NZ_SOAW01000001.1"/>
</dbReference>
<organism evidence="9 10">
    <name type="scientific">Naumannella halotolerans</name>
    <dbReference type="NCBI Taxonomy" id="993414"/>
    <lineage>
        <taxon>Bacteria</taxon>
        <taxon>Bacillati</taxon>
        <taxon>Actinomycetota</taxon>
        <taxon>Actinomycetes</taxon>
        <taxon>Propionibacteriales</taxon>
        <taxon>Propionibacteriaceae</taxon>
        <taxon>Naumannella</taxon>
    </lineage>
</organism>
<evidence type="ECO:0000256" key="3">
    <source>
        <dbReference type="ARBA" id="ARBA00005012"/>
    </source>
</evidence>
<comment type="pathway">
    <text evidence="3 8">Carbohydrate metabolism; tricarboxylic acid cycle; oxaloacetate from (S)-malate (quinone route): step 1/1.</text>
</comment>
<evidence type="ECO:0000256" key="6">
    <source>
        <dbReference type="ARBA" id="ARBA00022827"/>
    </source>
</evidence>
<dbReference type="GO" id="GO:0006099">
    <property type="term" value="P:tricarboxylic acid cycle"/>
    <property type="evidence" value="ECO:0007669"/>
    <property type="project" value="UniProtKB-UniRule"/>
</dbReference>
<dbReference type="InterPro" id="IPR006231">
    <property type="entry name" value="MQO"/>
</dbReference>
<dbReference type="SUPFAM" id="SSF51905">
    <property type="entry name" value="FAD/NAD(P)-binding domain"/>
    <property type="match status" value="1"/>
</dbReference>
<keyword evidence="4 8" id="KW-0816">Tricarboxylic acid cycle</keyword>
<sequence>MQTDVDALLIGGGIMSATLATLLQEVEPNWDIQVIERLDKVAEESSDPWNNAGTGHSALCELNYTPQKSDGSVDIAKAVTVNEQFQVTRQFWAHLVESGRLPSPQAFIQPTPHMSFVWGADNVEYLRRRHAALSAHPLFAGMEFSDDPEVIGRWAPLLVADRDPNQPIAATYSAAGSDVDFGRLTELLLDAFTERSGNLVLGTEALDLRKLPDGRWAVLVRNRASGEKAVIRARFVFVGAGGYSLRLLQKAGIDEIRGYGGFPVSGEFLRTSRTDVVSRHHAKVYGLAAVGAPPMSVPHLDTRVVEGRTSLMFGPYAGWTPRFLKTGSLTDLFASIKPDNLLPMIKVGLQNLSLVVYLVKQLLSSPKRKFADLREFYADAEPGDWEKVTAGQRVQVIRPDGVLQFGTEVITAADGSIVGLLGASPGASTAAPIMLDVLRDCFADRWPDWQQTLFKAMPHSAEELIADPELAHAVLTSTAEVLGLVPPVAKEPPTGLGEAERAAGVPV</sequence>
<dbReference type="EMBL" id="SOAW01000001">
    <property type="protein sequence ID" value="TDT34549.1"/>
    <property type="molecule type" value="Genomic_DNA"/>
</dbReference>
<dbReference type="PANTHER" id="PTHR43104:SF2">
    <property type="entry name" value="L-2-HYDROXYGLUTARATE DEHYDROGENASE, MITOCHONDRIAL"/>
    <property type="match status" value="1"/>
</dbReference>
<dbReference type="NCBIfam" id="NF003605">
    <property type="entry name" value="PRK05257.1-4"/>
    <property type="match status" value="1"/>
</dbReference>
<evidence type="ECO:0000313" key="10">
    <source>
        <dbReference type="Proteomes" id="UP000295371"/>
    </source>
</evidence>
<evidence type="ECO:0000256" key="4">
    <source>
        <dbReference type="ARBA" id="ARBA00022532"/>
    </source>
</evidence>
<evidence type="ECO:0000313" key="9">
    <source>
        <dbReference type="EMBL" id="TDT34549.1"/>
    </source>
</evidence>
<comment type="similarity">
    <text evidence="8">Belongs to the MQO family.</text>
</comment>
<dbReference type="Pfam" id="PF06039">
    <property type="entry name" value="Mqo"/>
    <property type="match status" value="1"/>
</dbReference>
<dbReference type="GO" id="GO:0047545">
    <property type="term" value="F:(S)-2-hydroxyglutarate dehydrogenase activity"/>
    <property type="evidence" value="ECO:0007669"/>
    <property type="project" value="TreeGrafter"/>
</dbReference>
<name>A0A4R7JDH8_9ACTN</name>
<dbReference type="NCBIfam" id="NF003606">
    <property type="entry name" value="PRK05257.2-1"/>
    <property type="match status" value="1"/>
</dbReference>
<comment type="caution">
    <text evidence="9">The sequence shown here is derived from an EMBL/GenBank/DDBJ whole genome shotgun (WGS) entry which is preliminary data.</text>
</comment>
<dbReference type="GO" id="GO:0008924">
    <property type="term" value="F:L-malate dehydrogenase (quinone) activity"/>
    <property type="evidence" value="ECO:0007669"/>
    <property type="project" value="UniProtKB-UniRule"/>
</dbReference>
<dbReference type="InterPro" id="IPR036188">
    <property type="entry name" value="FAD/NAD-bd_sf"/>
</dbReference>